<dbReference type="EMBL" id="NSJZ01000127">
    <property type="protein sequence ID" value="PAU91764.1"/>
    <property type="molecule type" value="Genomic_DNA"/>
</dbReference>
<keyword evidence="3" id="KW-1185">Reference proteome</keyword>
<dbReference type="AlphaFoldDB" id="A0A2A2G428"/>
<proteinExistence type="predicted"/>
<evidence type="ECO:0000313" key="3">
    <source>
        <dbReference type="Proteomes" id="UP000218023"/>
    </source>
</evidence>
<evidence type="ECO:0000259" key="1">
    <source>
        <dbReference type="Pfam" id="PF08708"/>
    </source>
</evidence>
<reference evidence="2 3" key="1">
    <citation type="submission" date="2017-09" db="EMBL/GenBank/DDBJ databases">
        <title>Paracoccus alkalisoli sp. nov., isolated from saline alkaline soil.</title>
        <authorList>
            <person name="Dong X."/>
            <person name="Zhang G."/>
        </authorList>
    </citation>
    <scope>NUCLEOTIDE SEQUENCE [LARGE SCALE GENOMIC DNA]</scope>
    <source>
        <strain evidence="2 3">WN007</strain>
    </source>
</reference>
<protein>
    <recommendedName>
        <fullName evidence="1">Primase C-terminal 1 domain-containing protein</fullName>
    </recommendedName>
</protein>
<sequence>MGSKGAYRFIRGTLADLERLPFARADNIDGAVQDAVRRELVKAGGRNKALMEYLRGQARYVDDLEALVDVGFTYANETFDRTGGHPFTDSEVRAIAASVLDWTQRKIGEGQYFVGTGRYLQLSHDAIDRVLPLGADALMLFMVLKRRSDHRQNLIVANDMRLTMPDGEWTLVRFRRARQILIDNGVL</sequence>
<feature type="non-terminal residue" evidence="2">
    <location>
        <position position="187"/>
    </location>
</feature>
<dbReference type="InterPro" id="IPR014820">
    <property type="entry name" value="PriCT_1"/>
</dbReference>
<dbReference type="OrthoDB" id="7375281at2"/>
<accession>A0A2A2G428</accession>
<dbReference type="Proteomes" id="UP000218023">
    <property type="component" value="Unassembled WGS sequence"/>
</dbReference>
<comment type="caution">
    <text evidence="2">The sequence shown here is derived from an EMBL/GenBank/DDBJ whole genome shotgun (WGS) entry which is preliminary data.</text>
</comment>
<evidence type="ECO:0000313" key="2">
    <source>
        <dbReference type="EMBL" id="PAU91764.1"/>
    </source>
</evidence>
<gene>
    <name evidence="2" type="ORF">CK240_17855</name>
</gene>
<organism evidence="2 3">
    <name type="scientific">Paracoccus salipaludis</name>
    <dbReference type="NCBI Taxonomy" id="2032623"/>
    <lineage>
        <taxon>Bacteria</taxon>
        <taxon>Pseudomonadati</taxon>
        <taxon>Pseudomonadota</taxon>
        <taxon>Alphaproteobacteria</taxon>
        <taxon>Rhodobacterales</taxon>
        <taxon>Paracoccaceae</taxon>
        <taxon>Paracoccus</taxon>
    </lineage>
</organism>
<dbReference type="Pfam" id="PF08708">
    <property type="entry name" value="PriCT_1"/>
    <property type="match status" value="1"/>
</dbReference>
<name>A0A2A2G428_9RHOB</name>
<feature type="domain" description="Primase C-terminal 1" evidence="1">
    <location>
        <begin position="41"/>
        <end position="104"/>
    </location>
</feature>